<dbReference type="PROSITE" id="PS51257">
    <property type="entry name" value="PROKAR_LIPOPROTEIN"/>
    <property type="match status" value="1"/>
</dbReference>
<gene>
    <name evidence="2" type="primary">AVEN_270545_1</name>
    <name evidence="2" type="ORF">TNCT_705281</name>
</gene>
<evidence type="ECO:0000313" key="3">
    <source>
        <dbReference type="Proteomes" id="UP000887116"/>
    </source>
</evidence>
<keyword evidence="3" id="KW-1185">Reference proteome</keyword>
<dbReference type="AlphaFoldDB" id="A0A8X6KV60"/>
<dbReference type="Proteomes" id="UP000887116">
    <property type="component" value="Unassembled WGS sequence"/>
</dbReference>
<name>A0A8X6KV60_TRICU</name>
<accession>A0A8X6KV60</accession>
<feature type="region of interest" description="Disordered" evidence="1">
    <location>
        <begin position="61"/>
        <end position="107"/>
    </location>
</feature>
<dbReference type="EMBL" id="BMAO01013101">
    <property type="protein sequence ID" value="GFQ86299.1"/>
    <property type="molecule type" value="Genomic_DNA"/>
</dbReference>
<organism evidence="2 3">
    <name type="scientific">Trichonephila clavata</name>
    <name type="common">Joro spider</name>
    <name type="synonym">Nephila clavata</name>
    <dbReference type="NCBI Taxonomy" id="2740835"/>
    <lineage>
        <taxon>Eukaryota</taxon>
        <taxon>Metazoa</taxon>
        <taxon>Ecdysozoa</taxon>
        <taxon>Arthropoda</taxon>
        <taxon>Chelicerata</taxon>
        <taxon>Arachnida</taxon>
        <taxon>Araneae</taxon>
        <taxon>Araneomorphae</taxon>
        <taxon>Entelegynae</taxon>
        <taxon>Araneoidea</taxon>
        <taxon>Nephilidae</taxon>
        <taxon>Trichonephila</taxon>
    </lineage>
</organism>
<proteinExistence type="predicted"/>
<reference evidence="2" key="1">
    <citation type="submission" date="2020-07" db="EMBL/GenBank/DDBJ databases">
        <title>Multicomponent nature underlies the extraordinary mechanical properties of spider dragline silk.</title>
        <authorList>
            <person name="Kono N."/>
            <person name="Nakamura H."/>
            <person name="Mori M."/>
            <person name="Yoshida Y."/>
            <person name="Ohtoshi R."/>
            <person name="Malay A.D."/>
            <person name="Moran D.A.P."/>
            <person name="Tomita M."/>
            <person name="Numata K."/>
            <person name="Arakawa K."/>
        </authorList>
    </citation>
    <scope>NUCLEOTIDE SEQUENCE</scope>
</reference>
<evidence type="ECO:0000313" key="2">
    <source>
        <dbReference type="EMBL" id="GFQ86299.1"/>
    </source>
</evidence>
<sequence length="180" mass="20804">MDLRPDLQFMWKNPRCKVNLMSLNLYIALYGCLEKKETIPSLNPSVLLFQRQTREEIGFERQTGRHQNSCVPEPELADKEMKVRKREREEGNKGVEEDTTKKKGRSEGYYIRRPRGLARGHFLPPLPMGVEENHVTLVFHACSFCSLAAKREVHGSLDLFSNFYCSNFFSPGKVLEIPQV</sequence>
<evidence type="ECO:0000256" key="1">
    <source>
        <dbReference type="SAM" id="MobiDB-lite"/>
    </source>
</evidence>
<comment type="caution">
    <text evidence="2">The sequence shown here is derived from an EMBL/GenBank/DDBJ whole genome shotgun (WGS) entry which is preliminary data.</text>
</comment>
<feature type="compositionally biased region" description="Basic and acidic residues" evidence="1">
    <location>
        <begin position="76"/>
        <end position="101"/>
    </location>
</feature>
<dbReference type="OrthoDB" id="10572768at2759"/>
<protein>
    <submittedName>
        <fullName evidence="2">Uncharacterized protein</fullName>
    </submittedName>
</protein>